<proteinExistence type="predicted"/>
<evidence type="ECO:0000313" key="3">
    <source>
        <dbReference type="Proteomes" id="UP000524246"/>
    </source>
</evidence>
<dbReference type="PANTHER" id="PTHR30121:SF6">
    <property type="entry name" value="SLR6007 PROTEIN"/>
    <property type="match status" value="1"/>
</dbReference>
<accession>A0A7X9FRY0</accession>
<dbReference type="InterPro" id="IPR027417">
    <property type="entry name" value="P-loop_NTPase"/>
</dbReference>
<dbReference type="Proteomes" id="UP000524246">
    <property type="component" value="Unassembled WGS sequence"/>
</dbReference>
<dbReference type="Pfam" id="PF05872">
    <property type="entry name" value="HerA_C"/>
    <property type="match status" value="1"/>
</dbReference>
<dbReference type="EMBL" id="JAAZON010000369">
    <property type="protein sequence ID" value="NMC63154.1"/>
    <property type="molecule type" value="Genomic_DNA"/>
</dbReference>
<dbReference type="PANTHER" id="PTHR30121">
    <property type="entry name" value="UNCHARACTERIZED PROTEIN YJGR-RELATED"/>
    <property type="match status" value="1"/>
</dbReference>
<evidence type="ECO:0000313" key="2">
    <source>
        <dbReference type="EMBL" id="NMC63154.1"/>
    </source>
</evidence>
<comment type="caution">
    <text evidence="2">The sequence shown here is derived from an EMBL/GenBank/DDBJ whole genome shotgun (WGS) entry which is preliminary data.</text>
</comment>
<feature type="non-terminal residue" evidence="2">
    <location>
        <position position="270"/>
    </location>
</feature>
<dbReference type="Gene3D" id="3.40.50.300">
    <property type="entry name" value="P-loop containing nucleotide triphosphate hydrolases"/>
    <property type="match status" value="1"/>
</dbReference>
<protein>
    <submittedName>
        <fullName evidence="2">DUF853 family protein</fullName>
    </submittedName>
</protein>
<reference evidence="2 3" key="1">
    <citation type="journal article" date="2020" name="Biotechnol. Biofuels">
        <title>New insights from the biogas microbiome by comprehensive genome-resolved metagenomics of nearly 1600 species originating from multiple anaerobic digesters.</title>
        <authorList>
            <person name="Campanaro S."/>
            <person name="Treu L."/>
            <person name="Rodriguez-R L.M."/>
            <person name="Kovalovszki A."/>
            <person name="Ziels R.M."/>
            <person name="Maus I."/>
            <person name="Zhu X."/>
            <person name="Kougias P.G."/>
            <person name="Basile A."/>
            <person name="Luo G."/>
            <person name="Schluter A."/>
            <person name="Konstantinidis K.T."/>
            <person name="Angelidaki I."/>
        </authorList>
    </citation>
    <scope>NUCLEOTIDE SEQUENCE [LARGE SCALE GENOMIC DNA]</scope>
    <source>
        <strain evidence="2">AS27yjCOA_65</strain>
    </source>
</reference>
<sequence length="270" mass="29198">MGMTKAFTIAKGTEDVQLLSSMANRHGLIAGATGTGKTITLKVMAENFSSIGVPVFISDVKGDVASIAMPGADTDKLKARIASLAINPPDYRGFPVTFWDLFGKHGHPVRATVSDMGPLLFSRLLGLNETQSGVLQIAFKVADDNGWLLLDLKDLRAILEHIGTHTKEISLTYGNVSVASIGAIQRGLLALSEQGAEAFFGEPALNIEDLLQTDSDGYGVVNVLSSESLLEFPRIYSTFLLWLLSELFENLPEVGDLEKPKLVFFFDEAH</sequence>
<feature type="domain" description="Helicase HerA-like C-terminal" evidence="1">
    <location>
        <begin position="13"/>
        <end position="270"/>
    </location>
</feature>
<dbReference type="InterPro" id="IPR033186">
    <property type="entry name" value="HerA_C"/>
</dbReference>
<evidence type="ECO:0000259" key="1">
    <source>
        <dbReference type="Pfam" id="PF05872"/>
    </source>
</evidence>
<gene>
    <name evidence="2" type="ORF">GYA55_08290</name>
</gene>
<dbReference type="AlphaFoldDB" id="A0A7X9FRY0"/>
<dbReference type="InterPro" id="IPR051162">
    <property type="entry name" value="T4SS_component"/>
</dbReference>
<dbReference type="SUPFAM" id="SSF52540">
    <property type="entry name" value="P-loop containing nucleoside triphosphate hydrolases"/>
    <property type="match status" value="1"/>
</dbReference>
<organism evidence="2 3">
    <name type="scientific">SAR324 cluster bacterium</name>
    <dbReference type="NCBI Taxonomy" id="2024889"/>
    <lineage>
        <taxon>Bacteria</taxon>
        <taxon>Deltaproteobacteria</taxon>
        <taxon>SAR324 cluster</taxon>
    </lineage>
</organism>
<name>A0A7X9FRY0_9DELT</name>